<comment type="caution">
    <text evidence="9">The sequence shown here is derived from an EMBL/GenBank/DDBJ whole genome shotgun (WGS) entry which is preliminary data.</text>
</comment>
<dbReference type="InterPro" id="IPR051393">
    <property type="entry name" value="ABC_transporter_permease"/>
</dbReference>
<dbReference type="InterPro" id="IPR000515">
    <property type="entry name" value="MetI-like"/>
</dbReference>
<keyword evidence="3" id="KW-1003">Cell membrane</keyword>
<dbReference type="Proteomes" id="UP000643279">
    <property type="component" value="Unassembled WGS sequence"/>
</dbReference>
<evidence type="ECO:0000256" key="7">
    <source>
        <dbReference type="RuleBase" id="RU363032"/>
    </source>
</evidence>
<keyword evidence="4 7" id="KW-0812">Transmembrane</keyword>
<keyword evidence="10" id="KW-1185">Reference proteome</keyword>
<dbReference type="EMBL" id="BMFW01000002">
    <property type="protein sequence ID" value="GGH90833.1"/>
    <property type="molecule type" value="Genomic_DNA"/>
</dbReference>
<feature type="transmembrane region" description="Helical" evidence="7">
    <location>
        <begin position="226"/>
        <end position="246"/>
    </location>
</feature>
<dbReference type="RefSeq" id="WP_229748278.1">
    <property type="nucleotide sequence ID" value="NZ_BMFW01000002.1"/>
</dbReference>
<comment type="similarity">
    <text evidence="7">Belongs to the binding-protein-dependent transport system permease family.</text>
</comment>
<proteinExistence type="inferred from homology"/>
<organism evidence="9 10">
    <name type="scientific">Arthrobacter liuii</name>
    <dbReference type="NCBI Taxonomy" id="1476996"/>
    <lineage>
        <taxon>Bacteria</taxon>
        <taxon>Bacillati</taxon>
        <taxon>Actinomycetota</taxon>
        <taxon>Actinomycetes</taxon>
        <taxon>Micrococcales</taxon>
        <taxon>Micrococcaceae</taxon>
        <taxon>Arthrobacter</taxon>
    </lineage>
</organism>
<feature type="domain" description="ABC transmembrane type-1" evidence="8">
    <location>
        <begin position="87"/>
        <end position="301"/>
    </location>
</feature>
<feature type="transmembrane region" description="Helical" evidence="7">
    <location>
        <begin position="27"/>
        <end position="51"/>
    </location>
</feature>
<comment type="subcellular location">
    <subcellularLocation>
        <location evidence="1 7">Cell membrane</location>
        <topology evidence="1 7">Multi-pass membrane protein</topology>
    </subcellularLocation>
</comment>
<name>A0ABQ2AHV5_9MICC</name>
<accession>A0ABQ2AHV5</accession>
<feature type="transmembrane region" description="Helical" evidence="7">
    <location>
        <begin position="122"/>
        <end position="147"/>
    </location>
</feature>
<keyword evidence="5 7" id="KW-1133">Transmembrane helix</keyword>
<keyword evidence="6 7" id="KW-0472">Membrane</keyword>
<dbReference type="Gene3D" id="1.10.3720.10">
    <property type="entry name" value="MetI-like"/>
    <property type="match status" value="1"/>
</dbReference>
<dbReference type="PANTHER" id="PTHR30193">
    <property type="entry name" value="ABC TRANSPORTER PERMEASE PROTEIN"/>
    <property type="match status" value="1"/>
</dbReference>
<evidence type="ECO:0000256" key="3">
    <source>
        <dbReference type="ARBA" id="ARBA00022475"/>
    </source>
</evidence>
<evidence type="ECO:0000256" key="4">
    <source>
        <dbReference type="ARBA" id="ARBA00022692"/>
    </source>
</evidence>
<dbReference type="SUPFAM" id="SSF161098">
    <property type="entry name" value="MetI-like"/>
    <property type="match status" value="1"/>
</dbReference>
<dbReference type="Pfam" id="PF00528">
    <property type="entry name" value="BPD_transp_1"/>
    <property type="match status" value="1"/>
</dbReference>
<reference evidence="10" key="1">
    <citation type="journal article" date="2019" name="Int. J. Syst. Evol. Microbiol.">
        <title>The Global Catalogue of Microorganisms (GCM) 10K type strain sequencing project: providing services to taxonomists for standard genome sequencing and annotation.</title>
        <authorList>
            <consortium name="The Broad Institute Genomics Platform"/>
            <consortium name="The Broad Institute Genome Sequencing Center for Infectious Disease"/>
            <person name="Wu L."/>
            <person name="Ma J."/>
        </authorList>
    </citation>
    <scope>NUCLEOTIDE SEQUENCE [LARGE SCALE GENOMIC DNA]</scope>
    <source>
        <strain evidence="10">CGMCC 1.12778</strain>
    </source>
</reference>
<evidence type="ECO:0000259" key="8">
    <source>
        <dbReference type="PROSITE" id="PS50928"/>
    </source>
</evidence>
<protein>
    <submittedName>
        <fullName evidence="9">ABC transporter permease</fullName>
    </submittedName>
</protein>
<dbReference type="InterPro" id="IPR035906">
    <property type="entry name" value="MetI-like_sf"/>
</dbReference>
<evidence type="ECO:0000256" key="1">
    <source>
        <dbReference type="ARBA" id="ARBA00004651"/>
    </source>
</evidence>
<dbReference type="PROSITE" id="PS50928">
    <property type="entry name" value="ABC_TM1"/>
    <property type="match status" value="1"/>
</dbReference>
<gene>
    <name evidence="9" type="ORF">GCM10007170_05540</name>
</gene>
<sequence>MRAETLTQEAPLRQHKKKVNIAKRRQYAAAYALSMPFMVMFALMIAVPLFYAGYLSFFKKQLIGGVSFVGMDNYVRALTDPSFLGGVGRMALFLVIQVPIMLGLSLLFALILDSGMLRLQRFIRLGVFLPYAIPSVIATLMWGYLYGKDFGPFAQLAKALGLPAPDFLAGGNVLFSIMNIVTWGFVGYNMIVMYAALRSIPAELYEAARVDGASEWRLAWSIKIPAIRGALLLTTIFSVIGSFQLFNEPNLLRVIAPAAIGQDYTPNMYAFQLSFVNQDSNYAAAIAFLLGIVIMAVSYVVQLTANRKERAS</sequence>
<dbReference type="PANTHER" id="PTHR30193:SF41">
    <property type="entry name" value="DIACETYLCHITOBIOSE UPTAKE SYSTEM PERMEASE PROTEIN NGCF"/>
    <property type="match status" value="1"/>
</dbReference>
<evidence type="ECO:0000256" key="6">
    <source>
        <dbReference type="ARBA" id="ARBA00023136"/>
    </source>
</evidence>
<evidence type="ECO:0000313" key="9">
    <source>
        <dbReference type="EMBL" id="GGH90833.1"/>
    </source>
</evidence>
<dbReference type="CDD" id="cd06261">
    <property type="entry name" value="TM_PBP2"/>
    <property type="match status" value="1"/>
</dbReference>
<evidence type="ECO:0000256" key="5">
    <source>
        <dbReference type="ARBA" id="ARBA00022989"/>
    </source>
</evidence>
<evidence type="ECO:0000313" key="10">
    <source>
        <dbReference type="Proteomes" id="UP000643279"/>
    </source>
</evidence>
<feature type="transmembrane region" description="Helical" evidence="7">
    <location>
        <begin position="90"/>
        <end position="110"/>
    </location>
</feature>
<feature type="transmembrane region" description="Helical" evidence="7">
    <location>
        <begin position="167"/>
        <end position="188"/>
    </location>
</feature>
<feature type="transmembrane region" description="Helical" evidence="7">
    <location>
        <begin position="282"/>
        <end position="301"/>
    </location>
</feature>
<keyword evidence="2 7" id="KW-0813">Transport</keyword>
<evidence type="ECO:0000256" key="2">
    <source>
        <dbReference type="ARBA" id="ARBA00022448"/>
    </source>
</evidence>